<feature type="transmembrane region" description="Helical" evidence="13">
    <location>
        <begin position="75"/>
        <end position="92"/>
    </location>
</feature>
<evidence type="ECO:0000256" key="12">
    <source>
        <dbReference type="ARBA" id="ARBA00023136"/>
    </source>
</evidence>
<comment type="caution">
    <text evidence="14">The sequence shown here is derived from an EMBL/GenBank/DDBJ whole genome shotgun (WGS) entry which is preliminary data.</text>
</comment>
<dbReference type="RefSeq" id="WP_161822805.1">
    <property type="nucleotide sequence ID" value="NZ_LSRS01000005.1"/>
</dbReference>
<organism evidence="14 15">
    <name type="scientific">Sporotomaculum syntrophicum</name>
    <dbReference type="NCBI Taxonomy" id="182264"/>
    <lineage>
        <taxon>Bacteria</taxon>
        <taxon>Bacillati</taxon>
        <taxon>Bacillota</taxon>
        <taxon>Clostridia</taxon>
        <taxon>Eubacteriales</taxon>
        <taxon>Desulfallaceae</taxon>
        <taxon>Sporotomaculum</taxon>
    </lineage>
</organism>
<keyword evidence="15" id="KW-1185">Reference proteome</keyword>
<keyword evidence="8 13" id="KW-0864">Zinc transport</keyword>
<evidence type="ECO:0000256" key="4">
    <source>
        <dbReference type="ARBA" id="ARBA00022475"/>
    </source>
</evidence>
<evidence type="ECO:0000256" key="5">
    <source>
        <dbReference type="ARBA" id="ARBA00022692"/>
    </source>
</evidence>
<dbReference type="PANTHER" id="PTHR11040">
    <property type="entry name" value="ZINC/IRON TRANSPORTER"/>
    <property type="match status" value="1"/>
</dbReference>
<dbReference type="OrthoDB" id="9787346at2"/>
<accession>A0A9D2WNB9</accession>
<name>A0A9D2WNB9_9FIRM</name>
<feature type="transmembrane region" description="Helical" evidence="13">
    <location>
        <begin position="188"/>
        <end position="211"/>
    </location>
</feature>
<gene>
    <name evidence="14" type="primary">zupT_2</name>
    <name evidence="13" type="synonym">zupT</name>
    <name evidence="14" type="ORF">SPSYN_02221</name>
</gene>
<evidence type="ECO:0000313" key="15">
    <source>
        <dbReference type="Proteomes" id="UP000798488"/>
    </source>
</evidence>
<keyword evidence="4 13" id="KW-1003">Cell membrane</keyword>
<feature type="binding site" description="M2 metal binding site" evidence="13">
    <location>
        <position position="167"/>
    </location>
    <ligand>
        <name>Fe(2+)</name>
        <dbReference type="ChEBI" id="CHEBI:29033"/>
    </ligand>
</feature>
<proteinExistence type="inferred from homology"/>
<evidence type="ECO:0000256" key="2">
    <source>
        <dbReference type="ARBA" id="ARBA00009703"/>
    </source>
</evidence>
<dbReference type="GO" id="GO:0005886">
    <property type="term" value="C:plasma membrane"/>
    <property type="evidence" value="ECO:0007669"/>
    <property type="project" value="UniProtKB-SubCell"/>
</dbReference>
<protein>
    <recommendedName>
        <fullName evidence="13">Zinc transporter ZupT</fullName>
    </recommendedName>
</protein>
<dbReference type="Pfam" id="PF02535">
    <property type="entry name" value="Zip"/>
    <property type="match status" value="1"/>
</dbReference>
<feature type="transmembrane region" description="Helical" evidence="13">
    <location>
        <begin position="250"/>
        <end position="269"/>
    </location>
</feature>
<keyword evidence="10" id="KW-0408">Iron</keyword>
<feature type="binding site" description="M2 metal binding site" evidence="13">
    <location>
        <position position="141"/>
    </location>
    <ligand>
        <name>Fe(2+)</name>
        <dbReference type="ChEBI" id="CHEBI:29033"/>
    </ligand>
</feature>
<dbReference type="EMBL" id="LSRS01000005">
    <property type="protein sequence ID" value="KAF1084444.1"/>
    <property type="molecule type" value="Genomic_DNA"/>
</dbReference>
<dbReference type="GO" id="GO:0005385">
    <property type="term" value="F:zinc ion transmembrane transporter activity"/>
    <property type="evidence" value="ECO:0007669"/>
    <property type="project" value="UniProtKB-UniRule"/>
</dbReference>
<keyword evidence="6" id="KW-0479">Metal-binding</keyword>
<evidence type="ECO:0000256" key="10">
    <source>
        <dbReference type="ARBA" id="ARBA00023004"/>
    </source>
</evidence>
<feature type="binding site" description="M1 metal binding site" evidence="13">
    <location>
        <position position="170"/>
    </location>
    <ligand>
        <name>Zn(2+)</name>
        <dbReference type="ChEBI" id="CHEBI:29105"/>
    </ligand>
</feature>
<keyword evidence="11 13" id="KW-0406">Ion transport</keyword>
<feature type="binding site" description="M1 metal binding site" evidence="13">
    <location>
        <position position="166"/>
    </location>
    <ligand>
        <name>Zn(2+)</name>
        <dbReference type="ChEBI" id="CHEBI:29105"/>
    </ligand>
</feature>
<feature type="transmembrane region" description="Helical" evidence="13">
    <location>
        <begin position="128"/>
        <end position="149"/>
    </location>
</feature>
<feature type="binding site" description="M2 metal binding site" evidence="13">
    <location>
        <position position="199"/>
    </location>
    <ligand>
        <name>Fe(2+)</name>
        <dbReference type="ChEBI" id="CHEBI:29033"/>
    </ligand>
</feature>
<comment type="function">
    <text evidence="13">Mediates zinc uptake. May also transport other divalent cations.</text>
</comment>
<dbReference type="InterPro" id="IPR003689">
    <property type="entry name" value="ZIP"/>
</dbReference>
<feature type="transmembrane region" description="Helical" evidence="13">
    <location>
        <begin position="217"/>
        <end position="238"/>
    </location>
</feature>
<keyword evidence="12 13" id="KW-0472">Membrane</keyword>
<evidence type="ECO:0000256" key="3">
    <source>
        <dbReference type="ARBA" id="ARBA00022448"/>
    </source>
</evidence>
<evidence type="ECO:0000256" key="13">
    <source>
        <dbReference type="HAMAP-Rule" id="MF_00548"/>
    </source>
</evidence>
<dbReference type="Proteomes" id="UP000798488">
    <property type="component" value="Unassembled WGS sequence"/>
</dbReference>
<comment type="catalytic activity">
    <reaction evidence="13">
        <text>Zn(2+)(in) = Zn(2+)(out)</text>
        <dbReference type="Rhea" id="RHEA:29351"/>
        <dbReference type="ChEBI" id="CHEBI:29105"/>
    </reaction>
</comment>
<evidence type="ECO:0000256" key="7">
    <source>
        <dbReference type="ARBA" id="ARBA00022833"/>
    </source>
</evidence>
<sequence length="271" mass="29080">METQNVLLAFGLTLFAGLCTGIGGLLTLFWKETNTKFLSFVLGLSAGVMVFLSFIEFFPQAKHCLTQEFGGHTGAWLTTVAFFSGVFLIWLIDRLVPSPENPHEIHKVEEMNGIVVNIKERKLLRTGVLIAIAVIIHNFPEGVASFIAVVTNPSLGIVIAAAIAIHNIPEGIAVAVPVYAATGNKKKACLMSIISGLAEPFGALIGFMLFSLFFNDAVLGVLFAAVAGIMVFISFDELLPSAEEYGHHHLSIFGLIGGMMVMSLSLLLLGD</sequence>
<evidence type="ECO:0000256" key="8">
    <source>
        <dbReference type="ARBA" id="ARBA00022906"/>
    </source>
</evidence>
<dbReference type="PANTHER" id="PTHR11040:SF205">
    <property type="entry name" value="ZINC TRANSPORTER ZUPT"/>
    <property type="match status" value="1"/>
</dbReference>
<dbReference type="HAMAP" id="MF_00548">
    <property type="entry name" value="ZupT"/>
    <property type="match status" value="1"/>
</dbReference>
<evidence type="ECO:0000256" key="11">
    <source>
        <dbReference type="ARBA" id="ARBA00023065"/>
    </source>
</evidence>
<keyword evidence="5 13" id="KW-0812">Transmembrane</keyword>
<comment type="similarity">
    <text evidence="2 13">Belongs to the ZIP transporter (TC 2.A.5) family. ZupT subfamily.</text>
</comment>
<keyword evidence="3 13" id="KW-0813">Transport</keyword>
<keyword evidence="9 13" id="KW-1133">Transmembrane helix</keyword>
<dbReference type="AlphaFoldDB" id="A0A9D2WNB9"/>
<feature type="transmembrane region" description="Helical" evidence="13">
    <location>
        <begin position="6"/>
        <end position="30"/>
    </location>
</feature>
<keyword evidence="7 13" id="KW-0862">Zinc</keyword>
<reference evidence="14" key="1">
    <citation type="submission" date="2016-02" db="EMBL/GenBank/DDBJ databases">
        <title>Draft Genome Sequence of Sporotomaculum syntrophicum Strain FB, a Syntrophic Benzoate Degrader.</title>
        <authorList>
            <person name="Nobu M.K."/>
            <person name="Narihiro T."/>
            <person name="Qiu Y.-L."/>
            <person name="Ohashi A."/>
            <person name="Liu W.-T."/>
            <person name="Yuji S."/>
        </authorList>
    </citation>
    <scope>NUCLEOTIDE SEQUENCE</scope>
    <source>
        <strain evidence="14">FB</strain>
    </source>
</reference>
<dbReference type="GO" id="GO:0046872">
    <property type="term" value="F:metal ion binding"/>
    <property type="evidence" value="ECO:0007669"/>
    <property type="project" value="UniProtKB-KW"/>
</dbReference>
<feature type="binding site" description="M1 metal binding site" evidence="13">
    <location>
        <position position="141"/>
    </location>
    <ligand>
        <name>Zn(2+)</name>
        <dbReference type="ChEBI" id="CHEBI:29105"/>
    </ligand>
</feature>
<feature type="binding site" description="M2 metal binding site" evidence="13">
    <location>
        <position position="170"/>
    </location>
    <ligand>
        <name>Fe(2+)</name>
        <dbReference type="ChEBI" id="CHEBI:29033"/>
    </ligand>
</feature>
<evidence type="ECO:0000313" key="14">
    <source>
        <dbReference type="EMBL" id="KAF1084444.1"/>
    </source>
</evidence>
<evidence type="ECO:0000256" key="1">
    <source>
        <dbReference type="ARBA" id="ARBA00004651"/>
    </source>
</evidence>
<dbReference type="InterPro" id="IPR023498">
    <property type="entry name" value="Zn_transptr_ZupT"/>
</dbReference>
<evidence type="ECO:0000256" key="9">
    <source>
        <dbReference type="ARBA" id="ARBA00022989"/>
    </source>
</evidence>
<feature type="transmembrane region" description="Helical" evidence="13">
    <location>
        <begin position="155"/>
        <end position="181"/>
    </location>
</feature>
<dbReference type="NCBIfam" id="NF003243">
    <property type="entry name" value="PRK04201.1"/>
    <property type="match status" value="1"/>
</dbReference>
<comment type="subcellular location">
    <subcellularLocation>
        <location evidence="1 13">Cell membrane</location>
        <topology evidence="1 13">Multi-pass membrane protein</topology>
    </subcellularLocation>
</comment>
<feature type="binding site" description="M2 metal binding site" evidence="13">
    <location>
        <position position="138"/>
    </location>
    <ligand>
        <name>Fe(2+)</name>
        <dbReference type="ChEBI" id="CHEBI:29033"/>
    </ligand>
</feature>
<feature type="transmembrane region" description="Helical" evidence="13">
    <location>
        <begin position="37"/>
        <end position="55"/>
    </location>
</feature>
<evidence type="ECO:0000256" key="6">
    <source>
        <dbReference type="ARBA" id="ARBA00022723"/>
    </source>
</evidence>